<dbReference type="EMBL" id="JAGGLB010000005">
    <property type="protein sequence ID" value="MBP1990490.1"/>
    <property type="molecule type" value="Genomic_DNA"/>
</dbReference>
<dbReference type="RefSeq" id="WP_209971264.1">
    <property type="nucleotide sequence ID" value="NZ_JAGGLB010000005.1"/>
</dbReference>
<evidence type="ECO:0000313" key="4">
    <source>
        <dbReference type="Proteomes" id="UP001519287"/>
    </source>
</evidence>
<evidence type="ECO:0000256" key="2">
    <source>
        <dbReference type="SAM" id="SignalP"/>
    </source>
</evidence>
<feature type="compositionally biased region" description="Polar residues" evidence="1">
    <location>
        <begin position="154"/>
        <end position="177"/>
    </location>
</feature>
<accession>A0ABS4ITP7</accession>
<proteinExistence type="predicted"/>
<feature type="region of interest" description="Disordered" evidence="1">
    <location>
        <begin position="150"/>
        <end position="177"/>
    </location>
</feature>
<keyword evidence="2" id="KW-0732">Signal</keyword>
<name>A0ABS4ITP7_9BACL</name>
<sequence>MIKKWFAFGIATFVLTGAFSISTALAASTPRVIKQFDPVTIPFEQKQKKEIVDRLYKSWAKGIDTIKKFQGDEFKENEWKLVYGFDIDFHFTNNLSTTEAQSFFMALDEAKKAYKKGDFQYGILLNKDLNSAKIIWERTDGSIHVAELSKASEENQNQNTSSPNTPVWSLQFQKDFQ</sequence>
<protein>
    <submittedName>
        <fullName evidence="3">Uncharacterized protein</fullName>
    </submittedName>
</protein>
<feature type="chain" id="PRO_5046464560" evidence="2">
    <location>
        <begin position="27"/>
        <end position="177"/>
    </location>
</feature>
<evidence type="ECO:0000313" key="3">
    <source>
        <dbReference type="EMBL" id="MBP1990490.1"/>
    </source>
</evidence>
<feature type="signal peptide" evidence="2">
    <location>
        <begin position="1"/>
        <end position="26"/>
    </location>
</feature>
<gene>
    <name evidence="3" type="ORF">J2Z66_002096</name>
</gene>
<dbReference type="Proteomes" id="UP001519287">
    <property type="component" value="Unassembled WGS sequence"/>
</dbReference>
<keyword evidence="4" id="KW-1185">Reference proteome</keyword>
<comment type="caution">
    <text evidence="3">The sequence shown here is derived from an EMBL/GenBank/DDBJ whole genome shotgun (WGS) entry which is preliminary data.</text>
</comment>
<evidence type="ECO:0000256" key="1">
    <source>
        <dbReference type="SAM" id="MobiDB-lite"/>
    </source>
</evidence>
<reference evidence="3 4" key="1">
    <citation type="submission" date="2021-03" db="EMBL/GenBank/DDBJ databases">
        <title>Genomic Encyclopedia of Type Strains, Phase IV (KMG-IV): sequencing the most valuable type-strain genomes for metagenomic binning, comparative biology and taxonomic classification.</title>
        <authorList>
            <person name="Goeker M."/>
        </authorList>
    </citation>
    <scope>NUCLEOTIDE SEQUENCE [LARGE SCALE GENOMIC DNA]</scope>
    <source>
        <strain evidence="3 4">DSM 26048</strain>
    </source>
</reference>
<organism evidence="3 4">
    <name type="scientific">Paenibacillus eucommiae</name>
    <dbReference type="NCBI Taxonomy" id="1355755"/>
    <lineage>
        <taxon>Bacteria</taxon>
        <taxon>Bacillati</taxon>
        <taxon>Bacillota</taxon>
        <taxon>Bacilli</taxon>
        <taxon>Bacillales</taxon>
        <taxon>Paenibacillaceae</taxon>
        <taxon>Paenibacillus</taxon>
    </lineage>
</organism>